<evidence type="ECO:0000313" key="1">
    <source>
        <dbReference type="EMBL" id="DAG94386.1"/>
    </source>
</evidence>
<dbReference type="EMBL" id="BK035339">
    <property type="protein sequence ID" value="DAG94386.1"/>
    <property type="molecule type" value="Genomic_DNA"/>
</dbReference>
<accession>A0A8S5VPH8</accession>
<name>A0A8S5VPH8_9CAUD</name>
<reference evidence="1" key="1">
    <citation type="journal article" date="2021" name="Proc. Natl. Acad. Sci. U.S.A.">
        <title>A Catalog of Tens of Thousands of Viruses from Human Metagenomes Reveals Hidden Associations with Chronic Diseases.</title>
        <authorList>
            <person name="Tisza M.J."/>
            <person name="Buck C.B."/>
        </authorList>
    </citation>
    <scope>NUCLEOTIDE SEQUENCE</scope>
    <source>
        <strain evidence="1">Ctg2R45</strain>
    </source>
</reference>
<sequence length="33" mass="4095">MKLLVDKVRPLYRWFDSSNFILSQEFKKINKFC</sequence>
<organism evidence="1">
    <name type="scientific">Ackermannviridae sp</name>
    <dbReference type="NCBI Taxonomy" id="2831612"/>
    <lineage>
        <taxon>Viruses</taxon>
        <taxon>Duplodnaviria</taxon>
        <taxon>Heunggongvirae</taxon>
        <taxon>Uroviricota</taxon>
        <taxon>Caudoviricetes</taxon>
        <taxon>Pantevenvirales</taxon>
        <taxon>Ackermannviridae</taxon>
    </lineage>
</organism>
<protein>
    <submittedName>
        <fullName evidence="1">Uncharacterized protein</fullName>
    </submittedName>
</protein>
<proteinExistence type="predicted"/>